<dbReference type="GO" id="GO:0071944">
    <property type="term" value="C:cell periphery"/>
    <property type="evidence" value="ECO:0007669"/>
    <property type="project" value="UniProtKB-ARBA"/>
</dbReference>
<dbReference type="RefSeq" id="XP_062657579.1">
    <property type="nucleotide sequence ID" value="XM_062798891.1"/>
</dbReference>
<accession>A0AAE0LQZ8</accession>
<dbReference type="InterPro" id="IPR051694">
    <property type="entry name" value="Immunoregulatory_rcpt-like"/>
</dbReference>
<evidence type="ECO:0000256" key="6">
    <source>
        <dbReference type="SAM" id="Phobius"/>
    </source>
</evidence>
<reference evidence="9" key="1">
    <citation type="journal article" date="2023" name="Mol. Phylogenet. Evol.">
        <title>Genome-scale phylogeny and comparative genomics of the fungal order Sordariales.</title>
        <authorList>
            <person name="Hensen N."/>
            <person name="Bonometti L."/>
            <person name="Westerberg I."/>
            <person name="Brannstrom I.O."/>
            <person name="Guillou S."/>
            <person name="Cros-Aarteil S."/>
            <person name="Calhoun S."/>
            <person name="Haridas S."/>
            <person name="Kuo A."/>
            <person name="Mondo S."/>
            <person name="Pangilinan J."/>
            <person name="Riley R."/>
            <person name="LaButti K."/>
            <person name="Andreopoulos B."/>
            <person name="Lipzen A."/>
            <person name="Chen C."/>
            <person name="Yan M."/>
            <person name="Daum C."/>
            <person name="Ng V."/>
            <person name="Clum A."/>
            <person name="Steindorff A."/>
            <person name="Ohm R.A."/>
            <person name="Martin F."/>
            <person name="Silar P."/>
            <person name="Natvig D.O."/>
            <person name="Lalanne C."/>
            <person name="Gautier V."/>
            <person name="Ament-Velasquez S.L."/>
            <person name="Kruys A."/>
            <person name="Hutchinson M.I."/>
            <person name="Powell A.J."/>
            <person name="Barry K."/>
            <person name="Miller A.N."/>
            <person name="Grigoriev I.V."/>
            <person name="Debuchy R."/>
            <person name="Gladieux P."/>
            <person name="Hiltunen Thoren M."/>
            <person name="Johannesson H."/>
        </authorList>
    </citation>
    <scope>NUCLEOTIDE SEQUENCE</scope>
    <source>
        <strain evidence="9">CBS 168.71</strain>
    </source>
</reference>
<evidence type="ECO:0000256" key="5">
    <source>
        <dbReference type="SAM" id="MobiDB-lite"/>
    </source>
</evidence>
<dbReference type="GO" id="GO:0016020">
    <property type="term" value="C:membrane"/>
    <property type="evidence" value="ECO:0007669"/>
    <property type="project" value="UniProtKB-SubCell"/>
</dbReference>
<dbReference type="EMBL" id="JAUEPN010000005">
    <property type="protein sequence ID" value="KAK3294065.1"/>
    <property type="molecule type" value="Genomic_DNA"/>
</dbReference>
<name>A0AAE0LQZ8_9PEZI</name>
<comment type="caution">
    <text evidence="9">The sequence shown here is derived from an EMBL/GenBank/DDBJ whole genome shotgun (WGS) entry which is preliminary data.</text>
</comment>
<feature type="chain" id="PRO_5042241312" description="WSC domain-containing protein" evidence="7">
    <location>
        <begin position="26"/>
        <end position="330"/>
    </location>
</feature>
<evidence type="ECO:0000256" key="4">
    <source>
        <dbReference type="ARBA" id="ARBA00023136"/>
    </source>
</evidence>
<feature type="compositionally biased region" description="Low complexity" evidence="5">
    <location>
        <begin position="125"/>
        <end position="152"/>
    </location>
</feature>
<keyword evidence="2 6" id="KW-0812">Transmembrane</keyword>
<dbReference type="PANTHER" id="PTHR15549">
    <property type="entry name" value="PAIRED IMMUNOGLOBULIN-LIKE TYPE 2 RECEPTOR"/>
    <property type="match status" value="1"/>
</dbReference>
<dbReference type="InterPro" id="IPR002889">
    <property type="entry name" value="WSC_carb-bd"/>
</dbReference>
<keyword evidence="4 6" id="KW-0472">Membrane</keyword>
<reference evidence="9" key="2">
    <citation type="submission" date="2023-06" db="EMBL/GenBank/DDBJ databases">
        <authorList>
            <consortium name="Lawrence Berkeley National Laboratory"/>
            <person name="Haridas S."/>
            <person name="Hensen N."/>
            <person name="Bonometti L."/>
            <person name="Westerberg I."/>
            <person name="Brannstrom I.O."/>
            <person name="Guillou S."/>
            <person name="Cros-Aarteil S."/>
            <person name="Calhoun S."/>
            <person name="Kuo A."/>
            <person name="Mondo S."/>
            <person name="Pangilinan J."/>
            <person name="Riley R."/>
            <person name="Labutti K."/>
            <person name="Andreopoulos B."/>
            <person name="Lipzen A."/>
            <person name="Chen C."/>
            <person name="Yanf M."/>
            <person name="Daum C."/>
            <person name="Ng V."/>
            <person name="Clum A."/>
            <person name="Steindorff A."/>
            <person name="Ohm R."/>
            <person name="Martin F."/>
            <person name="Silar P."/>
            <person name="Natvig D."/>
            <person name="Lalanne C."/>
            <person name="Gautier V."/>
            <person name="Ament-Velasquez S.L."/>
            <person name="Kruys A."/>
            <person name="Hutchinson M.I."/>
            <person name="Powell A.J."/>
            <person name="Barry K."/>
            <person name="Miller A.N."/>
            <person name="Grigoriev I.V."/>
            <person name="Debuchy R."/>
            <person name="Gladieux P."/>
            <person name="Thoren M.H."/>
            <person name="Johannesson H."/>
        </authorList>
    </citation>
    <scope>NUCLEOTIDE SEQUENCE</scope>
    <source>
        <strain evidence="9">CBS 168.71</strain>
    </source>
</reference>
<sequence>MASRQIALAWASFNIAALFGSMVWAQEDPIGPSIPLEYCATVNTGDMVPLYYNWQSEGRCFGNCTDLKYAFGIIQNKNCWCSNLIPHRDDRKPLEDCEDPCPGFPTDFCGGDGVFAYLEAAGATPTGTAPPGGTATKSPSSTTTSESVSKPPAVTTITVGGNVRTVTAPSEPTATDDSSVVDNPGSSLQPGAIAGIVIGVIGGLAVIALAIWFCFFKRRRENEEANGLGSPMRGGGSPGRMATPKSGEVSENRFAGTPGGSVAATWDSQNKRRSHLMPVDPRLDPFATGIYPDQNRSRESFNSLQDNQDYSRRVHQPPRVLRAMNPDPDD</sequence>
<evidence type="ECO:0000313" key="10">
    <source>
        <dbReference type="Proteomes" id="UP001278766"/>
    </source>
</evidence>
<evidence type="ECO:0000256" key="7">
    <source>
        <dbReference type="SAM" id="SignalP"/>
    </source>
</evidence>
<dbReference type="PROSITE" id="PS51212">
    <property type="entry name" value="WSC"/>
    <property type="match status" value="1"/>
</dbReference>
<keyword evidence="10" id="KW-1185">Reference proteome</keyword>
<feature type="domain" description="WSC" evidence="8">
    <location>
        <begin position="33"/>
        <end position="121"/>
    </location>
</feature>
<dbReference type="AlphaFoldDB" id="A0AAE0LQZ8"/>
<comment type="subcellular location">
    <subcellularLocation>
        <location evidence="1">Membrane</location>
        <topology evidence="1">Single-pass membrane protein</topology>
    </subcellularLocation>
</comment>
<dbReference type="PANTHER" id="PTHR15549:SF31">
    <property type="entry name" value="WSC DOMAIN-CONTAINING PROTEIN"/>
    <property type="match status" value="1"/>
</dbReference>
<evidence type="ECO:0000256" key="3">
    <source>
        <dbReference type="ARBA" id="ARBA00022989"/>
    </source>
</evidence>
<dbReference type="Pfam" id="PF01822">
    <property type="entry name" value="WSC"/>
    <property type="match status" value="1"/>
</dbReference>
<feature type="region of interest" description="Disordered" evidence="5">
    <location>
        <begin position="276"/>
        <end position="330"/>
    </location>
</feature>
<proteinExistence type="predicted"/>
<feature type="transmembrane region" description="Helical" evidence="6">
    <location>
        <begin position="192"/>
        <end position="215"/>
    </location>
</feature>
<keyword evidence="7" id="KW-0732">Signal</keyword>
<dbReference type="SMART" id="SM00321">
    <property type="entry name" value="WSC"/>
    <property type="match status" value="1"/>
</dbReference>
<feature type="compositionally biased region" description="Polar residues" evidence="5">
    <location>
        <begin position="155"/>
        <end position="183"/>
    </location>
</feature>
<evidence type="ECO:0000256" key="1">
    <source>
        <dbReference type="ARBA" id="ARBA00004167"/>
    </source>
</evidence>
<feature type="region of interest" description="Disordered" evidence="5">
    <location>
        <begin position="125"/>
        <end position="183"/>
    </location>
</feature>
<dbReference type="CDD" id="cd12087">
    <property type="entry name" value="TM_EGFR-like"/>
    <property type="match status" value="1"/>
</dbReference>
<protein>
    <recommendedName>
        <fullName evidence="8">WSC domain-containing protein</fullName>
    </recommendedName>
</protein>
<gene>
    <name evidence="9" type="ORF">B0H64DRAFT_179621</name>
</gene>
<feature type="signal peptide" evidence="7">
    <location>
        <begin position="1"/>
        <end position="25"/>
    </location>
</feature>
<keyword evidence="3 6" id="KW-1133">Transmembrane helix</keyword>
<organism evidence="9 10">
    <name type="scientific">Chaetomium fimeti</name>
    <dbReference type="NCBI Taxonomy" id="1854472"/>
    <lineage>
        <taxon>Eukaryota</taxon>
        <taxon>Fungi</taxon>
        <taxon>Dikarya</taxon>
        <taxon>Ascomycota</taxon>
        <taxon>Pezizomycotina</taxon>
        <taxon>Sordariomycetes</taxon>
        <taxon>Sordariomycetidae</taxon>
        <taxon>Sordariales</taxon>
        <taxon>Chaetomiaceae</taxon>
        <taxon>Chaetomium</taxon>
    </lineage>
</organism>
<feature type="region of interest" description="Disordered" evidence="5">
    <location>
        <begin position="224"/>
        <end position="248"/>
    </location>
</feature>
<evidence type="ECO:0000313" key="9">
    <source>
        <dbReference type="EMBL" id="KAK3294065.1"/>
    </source>
</evidence>
<evidence type="ECO:0000256" key="2">
    <source>
        <dbReference type="ARBA" id="ARBA00022692"/>
    </source>
</evidence>
<dbReference type="GeneID" id="87835839"/>
<dbReference type="Proteomes" id="UP001278766">
    <property type="component" value="Unassembled WGS sequence"/>
</dbReference>
<evidence type="ECO:0000259" key="8">
    <source>
        <dbReference type="PROSITE" id="PS51212"/>
    </source>
</evidence>